<dbReference type="EMBL" id="PUEC01000005">
    <property type="protein sequence ID" value="PWB03446.1"/>
    <property type="molecule type" value="Genomic_DNA"/>
</dbReference>
<proteinExistence type="inferred from homology"/>
<evidence type="ECO:0000256" key="6">
    <source>
        <dbReference type="ARBA" id="ARBA00022692"/>
    </source>
</evidence>
<keyword evidence="5 18" id="KW-0762">Sugar transport</keyword>
<evidence type="ECO:0000259" key="16">
    <source>
        <dbReference type="Pfam" id="PF02563"/>
    </source>
</evidence>
<dbReference type="GO" id="GO:0006811">
    <property type="term" value="P:monoatomic ion transport"/>
    <property type="evidence" value="ECO:0007669"/>
    <property type="project" value="UniProtKB-KW"/>
</dbReference>
<keyword evidence="10" id="KW-0626">Porin</keyword>
<dbReference type="Pfam" id="PF02563">
    <property type="entry name" value="Poly_export"/>
    <property type="match status" value="1"/>
</dbReference>
<dbReference type="Gene3D" id="3.10.560.10">
    <property type="entry name" value="Outer membrane lipoprotein wza domain like"/>
    <property type="match status" value="1"/>
</dbReference>
<keyword evidence="14" id="KW-0449">Lipoprotein</keyword>
<dbReference type="Proteomes" id="UP000244905">
    <property type="component" value="Unassembled WGS sequence"/>
</dbReference>
<evidence type="ECO:0000256" key="10">
    <source>
        <dbReference type="ARBA" id="ARBA00023114"/>
    </source>
</evidence>
<dbReference type="Pfam" id="PF22461">
    <property type="entry name" value="SLBB_2"/>
    <property type="match status" value="1"/>
</dbReference>
<evidence type="ECO:0000256" key="14">
    <source>
        <dbReference type="ARBA" id="ARBA00023288"/>
    </source>
</evidence>
<keyword evidence="13" id="KW-0998">Cell outer membrane</keyword>
<evidence type="ECO:0000259" key="17">
    <source>
        <dbReference type="Pfam" id="PF22461"/>
    </source>
</evidence>
<dbReference type="Gene3D" id="3.30.1950.10">
    <property type="entry name" value="wza like domain"/>
    <property type="match status" value="1"/>
</dbReference>
<feature type="domain" description="SLBB" evidence="17">
    <location>
        <begin position="145"/>
        <end position="224"/>
    </location>
</feature>
<feature type="domain" description="Polysaccharide export protein N-terminal" evidence="16">
    <location>
        <begin position="47"/>
        <end position="141"/>
    </location>
</feature>
<evidence type="ECO:0000256" key="11">
    <source>
        <dbReference type="ARBA" id="ARBA00023136"/>
    </source>
</evidence>
<keyword evidence="19" id="KW-1185">Reference proteome</keyword>
<dbReference type="AlphaFoldDB" id="A0A2V1ILN3"/>
<comment type="subcellular location">
    <subcellularLocation>
        <location evidence="1">Cell outer membrane</location>
        <topology evidence="1">Multi-pass membrane protein</topology>
    </subcellularLocation>
</comment>
<dbReference type="InterPro" id="IPR003715">
    <property type="entry name" value="Poly_export_N"/>
</dbReference>
<dbReference type="PANTHER" id="PTHR33619">
    <property type="entry name" value="POLYSACCHARIDE EXPORT PROTEIN GFCE-RELATED"/>
    <property type="match status" value="1"/>
</dbReference>
<evidence type="ECO:0000256" key="15">
    <source>
        <dbReference type="SAM" id="Phobius"/>
    </source>
</evidence>
<dbReference type="RefSeq" id="WP_107031556.1">
    <property type="nucleotide sequence ID" value="NZ_CAOVAQ010000032.1"/>
</dbReference>
<evidence type="ECO:0000256" key="13">
    <source>
        <dbReference type="ARBA" id="ARBA00023237"/>
    </source>
</evidence>
<keyword evidence="15" id="KW-1133">Transmembrane helix</keyword>
<evidence type="ECO:0000256" key="12">
    <source>
        <dbReference type="ARBA" id="ARBA00023139"/>
    </source>
</evidence>
<evidence type="ECO:0000256" key="2">
    <source>
        <dbReference type="ARBA" id="ARBA00009450"/>
    </source>
</evidence>
<keyword evidence="8" id="KW-0625">Polysaccharide transport</keyword>
<evidence type="ECO:0000256" key="8">
    <source>
        <dbReference type="ARBA" id="ARBA00023047"/>
    </source>
</evidence>
<dbReference type="GO" id="GO:0015288">
    <property type="term" value="F:porin activity"/>
    <property type="evidence" value="ECO:0007669"/>
    <property type="project" value="UniProtKB-KW"/>
</dbReference>
<dbReference type="GeneID" id="82525397"/>
<dbReference type="GO" id="GO:0046930">
    <property type="term" value="C:pore complex"/>
    <property type="evidence" value="ECO:0007669"/>
    <property type="project" value="UniProtKB-KW"/>
</dbReference>
<accession>A0A2V1ILN3</accession>
<feature type="transmembrane region" description="Helical" evidence="15">
    <location>
        <begin position="244"/>
        <end position="266"/>
    </location>
</feature>
<evidence type="ECO:0000313" key="19">
    <source>
        <dbReference type="Proteomes" id="UP000244905"/>
    </source>
</evidence>
<keyword evidence="12" id="KW-0564">Palmitate</keyword>
<keyword evidence="11 15" id="KW-0472">Membrane</keyword>
<comment type="similarity">
    <text evidence="2">Belongs to the BexD/CtrA/VexA family.</text>
</comment>
<keyword evidence="4" id="KW-1134">Transmembrane beta strand</keyword>
<gene>
    <name evidence="18" type="ORF">C5O23_03400</name>
</gene>
<keyword evidence="6 15" id="KW-0812">Transmembrane</keyword>
<dbReference type="InterPro" id="IPR049712">
    <property type="entry name" value="Poly_export"/>
</dbReference>
<evidence type="ECO:0000256" key="1">
    <source>
        <dbReference type="ARBA" id="ARBA00004571"/>
    </source>
</evidence>
<evidence type="ECO:0000256" key="7">
    <source>
        <dbReference type="ARBA" id="ARBA00022729"/>
    </source>
</evidence>
<keyword evidence="3" id="KW-0813">Transport</keyword>
<name>A0A2V1ILN3_9BACT</name>
<comment type="caution">
    <text evidence="18">The sequence shown here is derived from an EMBL/GenBank/DDBJ whole genome shotgun (WGS) entry which is preliminary data.</text>
</comment>
<evidence type="ECO:0000256" key="5">
    <source>
        <dbReference type="ARBA" id="ARBA00022597"/>
    </source>
</evidence>
<evidence type="ECO:0000256" key="3">
    <source>
        <dbReference type="ARBA" id="ARBA00022448"/>
    </source>
</evidence>
<evidence type="ECO:0000256" key="9">
    <source>
        <dbReference type="ARBA" id="ARBA00023065"/>
    </source>
</evidence>
<keyword evidence="7" id="KW-0732">Signal</keyword>
<evidence type="ECO:0000256" key="4">
    <source>
        <dbReference type="ARBA" id="ARBA00022452"/>
    </source>
</evidence>
<keyword evidence="9" id="KW-0406">Ion transport</keyword>
<protein>
    <submittedName>
        <fullName evidence="18">Sugar transporter</fullName>
    </submittedName>
</protein>
<dbReference type="InterPro" id="IPR054765">
    <property type="entry name" value="SLBB_dom"/>
</dbReference>
<dbReference type="PANTHER" id="PTHR33619:SF3">
    <property type="entry name" value="POLYSACCHARIDE EXPORT PROTEIN GFCE-RELATED"/>
    <property type="match status" value="1"/>
</dbReference>
<reference evidence="19" key="1">
    <citation type="submission" date="2018-02" db="EMBL/GenBank/DDBJ databases">
        <authorList>
            <person name="Clavel T."/>
            <person name="Strowig T."/>
        </authorList>
    </citation>
    <scope>NUCLEOTIDE SEQUENCE [LARGE SCALE GENOMIC DNA]</scope>
    <source>
        <strain evidence="19">DSM 103720</strain>
    </source>
</reference>
<evidence type="ECO:0000313" key="18">
    <source>
        <dbReference type="EMBL" id="PWB03446.1"/>
    </source>
</evidence>
<organism evidence="18 19">
    <name type="scientific">Duncaniella muris</name>
    <dbReference type="NCBI Taxonomy" id="2094150"/>
    <lineage>
        <taxon>Bacteria</taxon>
        <taxon>Pseudomonadati</taxon>
        <taxon>Bacteroidota</taxon>
        <taxon>Bacteroidia</taxon>
        <taxon>Bacteroidales</taxon>
        <taxon>Muribaculaceae</taxon>
        <taxon>Duncaniella</taxon>
    </lineage>
</organism>
<dbReference type="PROSITE" id="PS51257">
    <property type="entry name" value="PROKAR_LIPOPROTEIN"/>
    <property type="match status" value="1"/>
</dbReference>
<dbReference type="GO" id="GO:0015159">
    <property type="term" value="F:polysaccharide transmembrane transporter activity"/>
    <property type="evidence" value="ECO:0007669"/>
    <property type="project" value="InterPro"/>
</dbReference>
<dbReference type="GO" id="GO:0009279">
    <property type="term" value="C:cell outer membrane"/>
    <property type="evidence" value="ECO:0007669"/>
    <property type="project" value="UniProtKB-SubCell"/>
</dbReference>
<sequence>MKAQFAIIGIAMLLAATSCRTSKDSLNYFEDTRATNDIEFNLQDCKIKLEPHDELFISVTSLMPEATAQYNLPLANPAKLGSLQESSQMRQQTYVVDSNGDIKFPMLGQIHVEGMTTEQLAGYLTEEISKEVKDPIVKVELVNFKVSVLGEVRMPGTITIPGERVSILDALGQAQDMTEYGDRSNVLVIREENGKATYHYINLNKSDVMTSPYYFLRQNDVVVVSPNKVRQDNSKYNNNNAYKLQVTSTIVSACSVIASLVIALTVK</sequence>